<dbReference type="InterPro" id="IPR030381">
    <property type="entry name" value="G_DYNAMIN_dom"/>
</dbReference>
<accession>A0ABV0MUY3</accession>
<dbReference type="SMART" id="SM00053">
    <property type="entry name" value="DYNc"/>
    <property type="match status" value="1"/>
</dbReference>
<keyword evidence="3" id="KW-0963">Cytoplasm</keyword>
<dbReference type="Gene3D" id="3.40.50.300">
    <property type="entry name" value="P-loop containing nucleotide triphosphate hydrolases"/>
    <property type="match status" value="1"/>
</dbReference>
<dbReference type="InterPro" id="IPR000375">
    <property type="entry name" value="Dynamin_stalk"/>
</dbReference>
<dbReference type="Pfam" id="PF00350">
    <property type="entry name" value="Dynamin_N"/>
    <property type="match status" value="1"/>
</dbReference>
<dbReference type="PRINTS" id="PR00195">
    <property type="entry name" value="DYNAMIN"/>
</dbReference>
<comment type="subcellular location">
    <subcellularLocation>
        <location evidence="1">Cytoplasm</location>
    </subcellularLocation>
</comment>
<keyword evidence="4" id="KW-0547">Nucleotide-binding</keyword>
<feature type="transmembrane region" description="Helical" evidence="7">
    <location>
        <begin position="287"/>
        <end position="309"/>
    </location>
</feature>
<dbReference type="PANTHER" id="PTHR11566:SF23">
    <property type="entry name" value="DYNAMIN-2"/>
    <property type="match status" value="1"/>
</dbReference>
<evidence type="ECO:0000259" key="8">
    <source>
        <dbReference type="PROSITE" id="PS51718"/>
    </source>
</evidence>
<dbReference type="EMBL" id="JAHRIO010012889">
    <property type="protein sequence ID" value="MEQ2162933.1"/>
    <property type="molecule type" value="Genomic_DNA"/>
</dbReference>
<evidence type="ECO:0000256" key="2">
    <source>
        <dbReference type="ARBA" id="ARBA00015210"/>
    </source>
</evidence>
<dbReference type="InterPro" id="IPR045063">
    <property type="entry name" value="Dynamin_N"/>
</dbReference>
<gene>
    <name evidence="9" type="primary">DNM1_4</name>
    <name evidence="9" type="ORF">GOODEAATRI_025047</name>
</gene>
<dbReference type="PANTHER" id="PTHR11566">
    <property type="entry name" value="DYNAMIN"/>
    <property type="match status" value="1"/>
</dbReference>
<evidence type="ECO:0000256" key="7">
    <source>
        <dbReference type="SAM" id="Phobius"/>
    </source>
</evidence>
<proteinExistence type="predicted"/>
<keyword evidence="5" id="KW-0342">GTP-binding</keyword>
<reference evidence="9 10" key="1">
    <citation type="submission" date="2021-06" db="EMBL/GenBank/DDBJ databases">
        <authorList>
            <person name="Palmer J.M."/>
        </authorList>
    </citation>
    <scope>NUCLEOTIDE SEQUENCE [LARGE SCALE GENOMIC DNA]</scope>
    <source>
        <strain evidence="9 10">GA_2019</strain>
        <tissue evidence="9">Muscle</tissue>
    </source>
</reference>
<sequence>TFYPEDLASSPVALSSSSWLTVKQYAEFLHCKGRKFVDFDEVRMEIEAETDRLTGSNKGISPIPINLRVYSPNVLNLTLIDLPGMTKVAVGDQPQDIEHQIRDMLLQFITKESCLILAVTPANTDLANSDALKIAKEVDPQGEMVFSDSHHQLTNHIRDTLPGLRSKLQSQMLSLEKEVEEYKNYRPDDPTRKTKALLQFVNTMVQQFGVDFEKCIEGSGDQVDTSNLSGGAKINRIFHERFPFELVKMEFDEKELRKEISYAIKNIHGVRQVQPACQKTISTPLHIFVPPLLSAVHFTLFIFFSVFISDPCLKPHIQKRFFQCTANLKLAIC</sequence>
<dbReference type="Pfam" id="PF01031">
    <property type="entry name" value="Dynamin_M"/>
    <property type="match status" value="1"/>
</dbReference>
<feature type="domain" description="Dynamin-type G" evidence="8">
    <location>
        <begin position="1"/>
        <end position="142"/>
    </location>
</feature>
<dbReference type="SUPFAM" id="SSF52540">
    <property type="entry name" value="P-loop containing nucleoside triphosphate hydrolases"/>
    <property type="match status" value="1"/>
</dbReference>
<keyword evidence="7" id="KW-0812">Transmembrane</keyword>
<evidence type="ECO:0000256" key="3">
    <source>
        <dbReference type="ARBA" id="ARBA00022490"/>
    </source>
</evidence>
<evidence type="ECO:0000256" key="5">
    <source>
        <dbReference type="ARBA" id="ARBA00023134"/>
    </source>
</evidence>
<name>A0ABV0MUY3_9TELE</name>
<keyword evidence="7" id="KW-1133">Transmembrane helix</keyword>
<evidence type="ECO:0000256" key="6">
    <source>
        <dbReference type="ARBA" id="ARBA00031810"/>
    </source>
</evidence>
<feature type="non-terminal residue" evidence="9">
    <location>
        <position position="1"/>
    </location>
</feature>
<keyword evidence="7" id="KW-0472">Membrane</keyword>
<evidence type="ECO:0000313" key="9">
    <source>
        <dbReference type="EMBL" id="MEQ2162933.1"/>
    </source>
</evidence>
<dbReference type="PROSITE" id="PS51718">
    <property type="entry name" value="G_DYNAMIN_2"/>
    <property type="match status" value="1"/>
</dbReference>
<protein>
    <recommendedName>
        <fullName evidence="2">Interferon-induced GTP-binding protein Mx</fullName>
    </recommendedName>
    <alternativeName>
        <fullName evidence="6">Interferon-inducible Mx protein</fullName>
    </alternativeName>
</protein>
<dbReference type="Proteomes" id="UP001476798">
    <property type="component" value="Unassembled WGS sequence"/>
</dbReference>
<dbReference type="CDD" id="cd08771">
    <property type="entry name" value="DLP_1"/>
    <property type="match status" value="1"/>
</dbReference>
<evidence type="ECO:0000256" key="4">
    <source>
        <dbReference type="ARBA" id="ARBA00022741"/>
    </source>
</evidence>
<dbReference type="InterPro" id="IPR001401">
    <property type="entry name" value="Dynamin_GTPase"/>
</dbReference>
<dbReference type="Gene3D" id="1.20.120.1240">
    <property type="entry name" value="Dynamin, middle domain"/>
    <property type="match status" value="1"/>
</dbReference>
<keyword evidence="10" id="KW-1185">Reference proteome</keyword>
<organism evidence="9 10">
    <name type="scientific">Goodea atripinnis</name>
    <dbReference type="NCBI Taxonomy" id="208336"/>
    <lineage>
        <taxon>Eukaryota</taxon>
        <taxon>Metazoa</taxon>
        <taxon>Chordata</taxon>
        <taxon>Craniata</taxon>
        <taxon>Vertebrata</taxon>
        <taxon>Euteleostomi</taxon>
        <taxon>Actinopterygii</taxon>
        <taxon>Neopterygii</taxon>
        <taxon>Teleostei</taxon>
        <taxon>Neoteleostei</taxon>
        <taxon>Acanthomorphata</taxon>
        <taxon>Ovalentaria</taxon>
        <taxon>Atherinomorphae</taxon>
        <taxon>Cyprinodontiformes</taxon>
        <taxon>Goodeidae</taxon>
        <taxon>Goodea</taxon>
    </lineage>
</organism>
<dbReference type="InterPro" id="IPR022812">
    <property type="entry name" value="Dynamin"/>
</dbReference>
<evidence type="ECO:0000256" key="1">
    <source>
        <dbReference type="ARBA" id="ARBA00004496"/>
    </source>
</evidence>
<dbReference type="InterPro" id="IPR027417">
    <property type="entry name" value="P-loop_NTPase"/>
</dbReference>
<evidence type="ECO:0000313" key="10">
    <source>
        <dbReference type="Proteomes" id="UP001476798"/>
    </source>
</evidence>
<comment type="caution">
    <text evidence="9">The sequence shown here is derived from an EMBL/GenBank/DDBJ whole genome shotgun (WGS) entry which is preliminary data.</text>
</comment>